<dbReference type="GO" id="GO:0006043">
    <property type="term" value="P:glucosamine catabolic process"/>
    <property type="evidence" value="ECO:0007669"/>
    <property type="project" value="TreeGrafter"/>
</dbReference>
<dbReference type="InterPro" id="IPR018321">
    <property type="entry name" value="Glucosamine6P_isomerase_CS"/>
</dbReference>
<reference evidence="4 5" key="1">
    <citation type="submission" date="2018-10" db="EMBL/GenBank/DDBJ databases">
        <title>Sequencing the genomes of 1000 actinobacteria strains.</title>
        <authorList>
            <person name="Klenk H.-P."/>
        </authorList>
    </citation>
    <scope>NUCLEOTIDE SEQUENCE [LARGE SCALE GENOMIC DNA]</scope>
    <source>
        <strain evidence="4 5">DSM 17894</strain>
    </source>
</reference>
<dbReference type="InterPro" id="IPR004547">
    <property type="entry name" value="Glucosamine6P_isomerase"/>
</dbReference>
<dbReference type="CDD" id="cd01399">
    <property type="entry name" value="GlcN6P_deaminase"/>
    <property type="match status" value="1"/>
</dbReference>
<proteinExistence type="predicted"/>
<dbReference type="GO" id="GO:0006046">
    <property type="term" value="P:N-acetylglucosamine catabolic process"/>
    <property type="evidence" value="ECO:0007669"/>
    <property type="project" value="TreeGrafter"/>
</dbReference>
<comment type="caution">
    <text evidence="4">The sequence shown here is derived from an EMBL/GenBank/DDBJ whole genome shotgun (WGS) entry which is preliminary data.</text>
</comment>
<accession>A0A495IH11</accession>
<dbReference type="Pfam" id="PF01182">
    <property type="entry name" value="Glucosamine_iso"/>
    <property type="match status" value="1"/>
</dbReference>
<dbReference type="PANTHER" id="PTHR11280:SF5">
    <property type="entry name" value="GLUCOSAMINE-6-PHOSPHATE ISOMERASE"/>
    <property type="match status" value="1"/>
</dbReference>
<dbReference type="InterPro" id="IPR037171">
    <property type="entry name" value="NagB/RpiA_transferase-like"/>
</dbReference>
<dbReference type="GO" id="GO:0005737">
    <property type="term" value="C:cytoplasm"/>
    <property type="evidence" value="ECO:0007669"/>
    <property type="project" value="TreeGrafter"/>
</dbReference>
<evidence type="ECO:0000256" key="2">
    <source>
        <dbReference type="ARBA" id="ARBA00023277"/>
    </source>
</evidence>
<evidence type="ECO:0000313" key="5">
    <source>
        <dbReference type="Proteomes" id="UP000280008"/>
    </source>
</evidence>
<dbReference type="SUPFAM" id="SSF100950">
    <property type="entry name" value="NagB/RpiA/CoA transferase-like"/>
    <property type="match status" value="1"/>
</dbReference>
<dbReference type="EMBL" id="RBKS01000001">
    <property type="protein sequence ID" value="RKR75267.1"/>
    <property type="molecule type" value="Genomic_DNA"/>
</dbReference>
<organism evidence="4 5">
    <name type="scientific">Frondihabitans australicus</name>
    <dbReference type="NCBI Taxonomy" id="386892"/>
    <lineage>
        <taxon>Bacteria</taxon>
        <taxon>Bacillati</taxon>
        <taxon>Actinomycetota</taxon>
        <taxon>Actinomycetes</taxon>
        <taxon>Micrococcales</taxon>
        <taxon>Microbacteriaceae</taxon>
        <taxon>Frondihabitans</taxon>
    </lineage>
</organism>
<keyword evidence="2" id="KW-0119">Carbohydrate metabolism</keyword>
<dbReference type="PROSITE" id="PS01161">
    <property type="entry name" value="GLC_GALNAC_ISOMERASE"/>
    <property type="match status" value="1"/>
</dbReference>
<dbReference type="PANTHER" id="PTHR11280">
    <property type="entry name" value="GLUCOSAMINE-6-PHOSPHATE ISOMERASE"/>
    <property type="match status" value="1"/>
</dbReference>
<keyword evidence="5" id="KW-1185">Reference proteome</keyword>
<evidence type="ECO:0000259" key="3">
    <source>
        <dbReference type="Pfam" id="PF01182"/>
    </source>
</evidence>
<gene>
    <name evidence="4" type="ORF">C8E83_2406</name>
</gene>
<protein>
    <submittedName>
        <fullName evidence="4">Glucosamine-6-phosphate deaminase</fullName>
    </submittedName>
</protein>
<keyword evidence="1" id="KW-0378">Hydrolase</keyword>
<feature type="domain" description="Glucosamine/galactosamine-6-phosphate isomerase" evidence="3">
    <location>
        <begin position="7"/>
        <end position="226"/>
    </location>
</feature>
<sequence length="251" mass="25312">MRIIVRDTAVEAAEHAADLVVDSAGGVLGLATGSSPQPLYAALAARVADGSVDFGRTRGFALDEYVGLDPAHPESYHSIIARDVIGPLGFSPSRVFVPAGSGTLDEVDARALDYDAAIAAAGGVDVQILGIGSNGHIGFNEPGSAADSVTRRVDLAPSTIAANSRFFRSAGEVPVQAVTQGISTILRARSIVLVASGAAKARAVRAAVEGPVGESCPASFLRLHDEVTLCLDSAAASQLGVGLRSGAGVGA</sequence>
<dbReference type="GO" id="GO:0004342">
    <property type="term" value="F:glucosamine-6-phosphate deaminase activity"/>
    <property type="evidence" value="ECO:0007669"/>
    <property type="project" value="InterPro"/>
</dbReference>
<dbReference type="RefSeq" id="WP_121370083.1">
    <property type="nucleotide sequence ID" value="NZ_RBKS01000001.1"/>
</dbReference>
<dbReference type="GO" id="GO:0019262">
    <property type="term" value="P:N-acetylneuraminate catabolic process"/>
    <property type="evidence" value="ECO:0007669"/>
    <property type="project" value="TreeGrafter"/>
</dbReference>
<dbReference type="Proteomes" id="UP000280008">
    <property type="component" value="Unassembled WGS sequence"/>
</dbReference>
<dbReference type="InterPro" id="IPR006148">
    <property type="entry name" value="Glc/Gal-6P_isomerase"/>
</dbReference>
<evidence type="ECO:0000313" key="4">
    <source>
        <dbReference type="EMBL" id="RKR75267.1"/>
    </source>
</evidence>
<dbReference type="AlphaFoldDB" id="A0A495IH11"/>
<name>A0A495IH11_9MICO</name>
<evidence type="ECO:0000256" key="1">
    <source>
        <dbReference type="ARBA" id="ARBA00022801"/>
    </source>
</evidence>
<dbReference type="GO" id="GO:0042802">
    <property type="term" value="F:identical protein binding"/>
    <property type="evidence" value="ECO:0007669"/>
    <property type="project" value="TreeGrafter"/>
</dbReference>
<dbReference type="GO" id="GO:0005975">
    <property type="term" value="P:carbohydrate metabolic process"/>
    <property type="evidence" value="ECO:0007669"/>
    <property type="project" value="InterPro"/>
</dbReference>
<dbReference type="OrthoDB" id="9791139at2"/>
<dbReference type="Gene3D" id="3.40.50.1360">
    <property type="match status" value="1"/>
</dbReference>